<evidence type="ECO:0000256" key="3">
    <source>
        <dbReference type="ARBA" id="ARBA00023199"/>
    </source>
</evidence>
<dbReference type="GO" id="GO:0005829">
    <property type="term" value="C:cytosol"/>
    <property type="evidence" value="ECO:0007669"/>
    <property type="project" value="TreeGrafter"/>
</dbReference>
<gene>
    <name evidence="7" type="ORF">AXF13_08340</name>
</gene>
<keyword evidence="2" id="KW-0227">DNA damage</keyword>
<evidence type="ECO:0000259" key="6">
    <source>
        <dbReference type="PROSITE" id="PS50173"/>
    </source>
</evidence>
<dbReference type="Proteomes" id="UP000069241">
    <property type="component" value="Chromosome"/>
</dbReference>
<evidence type="ECO:0000256" key="2">
    <source>
        <dbReference type="ARBA" id="ARBA00022763"/>
    </source>
</evidence>
<protein>
    <submittedName>
        <fullName evidence="7">SOS mutagenesis and repair protein UmuC</fullName>
    </submittedName>
</protein>
<organism evidence="7 8">
    <name type="scientific">Desulfovibrio fairfieldensis</name>
    <dbReference type="NCBI Taxonomy" id="44742"/>
    <lineage>
        <taxon>Bacteria</taxon>
        <taxon>Pseudomonadati</taxon>
        <taxon>Thermodesulfobacteriota</taxon>
        <taxon>Desulfovibrionia</taxon>
        <taxon>Desulfovibrionales</taxon>
        <taxon>Desulfovibrionaceae</taxon>
        <taxon>Desulfovibrio</taxon>
    </lineage>
</organism>
<dbReference type="InterPro" id="IPR025188">
    <property type="entry name" value="DUF4113"/>
</dbReference>
<keyword evidence="5" id="KW-0742">SOS response</keyword>
<dbReference type="KEGG" id="dfi:AXF13_08340"/>
<dbReference type="InterPro" id="IPR043502">
    <property type="entry name" value="DNA/RNA_pol_sf"/>
</dbReference>
<keyword evidence="3" id="KW-0741">SOS mutagenesis</keyword>
<dbReference type="Gene3D" id="3.30.70.270">
    <property type="match status" value="1"/>
</dbReference>
<accession>A0A0X8JK21</accession>
<dbReference type="Gene3D" id="1.10.150.20">
    <property type="entry name" value="5' to 3' exonuclease, C-terminal subdomain"/>
    <property type="match status" value="1"/>
</dbReference>
<name>A0A0X8JK21_9BACT</name>
<dbReference type="PANTHER" id="PTHR11076">
    <property type="entry name" value="DNA REPAIR POLYMERASE UMUC / TRANSFERASE FAMILY MEMBER"/>
    <property type="match status" value="1"/>
</dbReference>
<dbReference type="SUPFAM" id="SSF56672">
    <property type="entry name" value="DNA/RNA polymerases"/>
    <property type="match status" value="1"/>
</dbReference>
<dbReference type="Pfam" id="PF13438">
    <property type="entry name" value="DUF4113"/>
    <property type="match status" value="1"/>
</dbReference>
<keyword evidence="8" id="KW-1185">Reference proteome</keyword>
<dbReference type="AlphaFoldDB" id="A0A0X8JK21"/>
<evidence type="ECO:0000313" key="7">
    <source>
        <dbReference type="EMBL" id="AMD90131.1"/>
    </source>
</evidence>
<dbReference type="GO" id="GO:0042276">
    <property type="term" value="P:error-prone translesion synthesis"/>
    <property type="evidence" value="ECO:0007669"/>
    <property type="project" value="TreeGrafter"/>
</dbReference>
<reference evidence="8" key="1">
    <citation type="submission" date="2016-02" db="EMBL/GenBank/DDBJ databases">
        <authorList>
            <person name="Holder M.E."/>
            <person name="Ajami N.J."/>
            <person name="Petrosino J.F."/>
        </authorList>
    </citation>
    <scope>NUCLEOTIDE SEQUENCE [LARGE SCALE GENOMIC DNA]</scope>
    <source>
        <strain evidence="8">CCUG 45958</strain>
    </source>
</reference>
<dbReference type="GO" id="GO:0009432">
    <property type="term" value="P:SOS response"/>
    <property type="evidence" value="ECO:0007669"/>
    <property type="project" value="UniProtKB-KW"/>
</dbReference>
<comment type="similarity">
    <text evidence="1">Belongs to the DNA polymerase type-Y family.</text>
</comment>
<dbReference type="EMBL" id="CP014229">
    <property type="protein sequence ID" value="AMD90131.1"/>
    <property type="molecule type" value="Genomic_DNA"/>
</dbReference>
<dbReference type="STRING" id="44742.AXF13_08340"/>
<dbReference type="InterPro" id="IPR050116">
    <property type="entry name" value="DNA_polymerase-Y"/>
</dbReference>
<sequence length="432" mass="47806">MLDFTKNLWALVDCNNFYASCERLFRPDLNGRPLVVLSNNDGCIVARSAEAKALGIPMGEPEFKARALLKRHGVVVFSSNYSLYGDISARVMATLEHCCPVVEQYSIDEAFLQLDAPLRANLPAFCRDLRATVLRWTGITVSVGVATTRTLAKIANHIAKAHEEYGGAFSLARAEADIDRVLARTSVDEVWGIGRRQARKLRAQAVHTALDLKRADDIWLRRVLTITGWHTSLELRGIPCIGESDTPVARKTLVSSRSFGSKVRDKESLAEALATYAARAGERLRGEGLVAGGIAAHIRTSRHGAGRRYDQTAYVPFQVPTADTADLIRAVKRALDSIFQEGFAYAKAGVMLYEIEGKDVRQGNLLQLATTIRDSRREALMGTMDKLNRRYGRRSVHFGAEGPKNAAWHVRRGRCSPRLTTDWAELAQAVCR</sequence>
<evidence type="ECO:0000256" key="4">
    <source>
        <dbReference type="ARBA" id="ARBA00023204"/>
    </source>
</evidence>
<dbReference type="Pfam" id="PF00817">
    <property type="entry name" value="IMS"/>
    <property type="match status" value="1"/>
</dbReference>
<dbReference type="InterPro" id="IPR043128">
    <property type="entry name" value="Rev_trsase/Diguanyl_cyclase"/>
</dbReference>
<keyword evidence="4" id="KW-0234">DNA repair</keyword>
<dbReference type="PANTHER" id="PTHR11076:SF34">
    <property type="entry name" value="PROTEIN UMUC"/>
    <property type="match status" value="1"/>
</dbReference>
<dbReference type="Pfam" id="PF11799">
    <property type="entry name" value="IMS_C"/>
    <property type="match status" value="1"/>
</dbReference>
<dbReference type="RefSeq" id="WP_062252529.1">
    <property type="nucleotide sequence ID" value="NZ_CP014229.1"/>
</dbReference>
<dbReference type="Gene3D" id="3.40.1170.60">
    <property type="match status" value="1"/>
</dbReference>
<dbReference type="GO" id="GO:0006281">
    <property type="term" value="P:DNA repair"/>
    <property type="evidence" value="ECO:0007669"/>
    <property type="project" value="UniProtKB-KW"/>
</dbReference>
<dbReference type="InterPro" id="IPR017961">
    <property type="entry name" value="DNA_pol_Y-fam_little_finger"/>
</dbReference>
<evidence type="ECO:0000256" key="1">
    <source>
        <dbReference type="ARBA" id="ARBA00010945"/>
    </source>
</evidence>
<dbReference type="CDD" id="cd01700">
    <property type="entry name" value="PolY_Pol_V_umuC"/>
    <property type="match status" value="1"/>
</dbReference>
<feature type="domain" description="UmuC" evidence="6">
    <location>
        <begin position="9"/>
        <end position="194"/>
    </location>
</feature>
<dbReference type="InterPro" id="IPR001126">
    <property type="entry name" value="UmuC"/>
</dbReference>
<evidence type="ECO:0000313" key="8">
    <source>
        <dbReference type="Proteomes" id="UP000069241"/>
    </source>
</evidence>
<dbReference type="GO" id="GO:0003684">
    <property type="term" value="F:damaged DNA binding"/>
    <property type="evidence" value="ECO:0007669"/>
    <property type="project" value="InterPro"/>
</dbReference>
<proteinExistence type="inferred from homology"/>
<evidence type="ECO:0000256" key="5">
    <source>
        <dbReference type="ARBA" id="ARBA00023236"/>
    </source>
</evidence>
<dbReference type="PROSITE" id="PS50173">
    <property type="entry name" value="UMUC"/>
    <property type="match status" value="1"/>
</dbReference>
<dbReference type="GO" id="GO:0003887">
    <property type="term" value="F:DNA-directed DNA polymerase activity"/>
    <property type="evidence" value="ECO:0007669"/>
    <property type="project" value="TreeGrafter"/>
</dbReference>